<dbReference type="GO" id="GO:0016791">
    <property type="term" value="F:phosphatase activity"/>
    <property type="evidence" value="ECO:0007669"/>
    <property type="project" value="TreeGrafter"/>
</dbReference>
<dbReference type="CDD" id="cd07518">
    <property type="entry name" value="HAD_YbiV-Like"/>
    <property type="match status" value="1"/>
</dbReference>
<dbReference type="GO" id="GO:0005829">
    <property type="term" value="C:cytosol"/>
    <property type="evidence" value="ECO:0007669"/>
    <property type="project" value="TreeGrafter"/>
</dbReference>
<organism evidence="1 2">
    <name type="scientific">Acinetobacter ursingii</name>
    <dbReference type="NCBI Taxonomy" id="108980"/>
    <lineage>
        <taxon>Bacteria</taxon>
        <taxon>Pseudomonadati</taxon>
        <taxon>Pseudomonadota</taxon>
        <taxon>Gammaproteobacteria</taxon>
        <taxon>Moraxellales</taxon>
        <taxon>Moraxellaceae</taxon>
        <taxon>Acinetobacter</taxon>
    </lineage>
</organism>
<dbReference type="NCBIfam" id="TIGR01484">
    <property type="entry name" value="HAD-SF-IIB"/>
    <property type="match status" value="1"/>
</dbReference>
<protein>
    <submittedName>
        <fullName evidence="1">HAD family hydrolase</fullName>
    </submittedName>
</protein>
<accession>A0A7T9UID2</accession>
<dbReference type="Pfam" id="PF08282">
    <property type="entry name" value="Hydrolase_3"/>
    <property type="match status" value="1"/>
</dbReference>
<keyword evidence="1" id="KW-0378">Hydrolase</keyword>
<dbReference type="InterPro" id="IPR036412">
    <property type="entry name" value="HAD-like_sf"/>
</dbReference>
<dbReference type="Proteomes" id="UP000595320">
    <property type="component" value="Chromosome"/>
</dbReference>
<name>A0A7T9UID2_9GAMM</name>
<dbReference type="InterPro" id="IPR006379">
    <property type="entry name" value="HAD-SF_hydro_IIB"/>
</dbReference>
<dbReference type="AlphaFoldDB" id="A0A7T9UID2"/>
<dbReference type="PROSITE" id="PS01229">
    <property type="entry name" value="COF_2"/>
    <property type="match status" value="1"/>
</dbReference>
<dbReference type="GO" id="GO:0000287">
    <property type="term" value="F:magnesium ion binding"/>
    <property type="evidence" value="ECO:0007669"/>
    <property type="project" value="UniProtKB-ARBA"/>
</dbReference>
<gene>
    <name evidence="1" type="ORF">I6I53_15790</name>
</gene>
<dbReference type="PANTHER" id="PTHR10000">
    <property type="entry name" value="PHOSPHOSERINE PHOSPHATASE"/>
    <property type="match status" value="1"/>
</dbReference>
<dbReference type="EMBL" id="CP068176">
    <property type="protein sequence ID" value="QQT86298.1"/>
    <property type="molecule type" value="Genomic_DNA"/>
</dbReference>
<dbReference type="NCBIfam" id="TIGR00099">
    <property type="entry name" value="Cof-subfamily"/>
    <property type="match status" value="1"/>
</dbReference>
<dbReference type="Gene3D" id="3.30.1240.10">
    <property type="match status" value="1"/>
</dbReference>
<evidence type="ECO:0000313" key="1">
    <source>
        <dbReference type="EMBL" id="QQT86298.1"/>
    </source>
</evidence>
<dbReference type="InterPro" id="IPR000150">
    <property type="entry name" value="Cof"/>
</dbReference>
<dbReference type="SFLD" id="SFLDG01140">
    <property type="entry name" value="C2.B:_Phosphomannomutase_and_P"/>
    <property type="match status" value="1"/>
</dbReference>
<dbReference type="InterPro" id="IPR023214">
    <property type="entry name" value="HAD_sf"/>
</dbReference>
<dbReference type="SUPFAM" id="SSF56784">
    <property type="entry name" value="HAD-like"/>
    <property type="match status" value="1"/>
</dbReference>
<proteinExistence type="predicted"/>
<dbReference type="RefSeq" id="WP_201686661.1">
    <property type="nucleotide sequence ID" value="NZ_CP068176.1"/>
</dbReference>
<reference evidence="1 2" key="1">
    <citation type="submission" date="2021-01" db="EMBL/GenBank/DDBJ databases">
        <title>FDA dAtabase for Regulatory Grade micrObial Sequences (FDA-ARGOS): Supporting development and validation of Infectious Disease Dx tests.</title>
        <authorList>
            <person name="Sproer C."/>
            <person name="Gronow S."/>
            <person name="Severitt S."/>
            <person name="Schroder I."/>
            <person name="Tallon L."/>
            <person name="Sadzewicz L."/>
            <person name="Zhao X."/>
            <person name="Boylan J."/>
            <person name="Ott S."/>
            <person name="Bowen H."/>
            <person name="Vavikolanu K."/>
            <person name="Mehta A."/>
            <person name="Aluvathingal J."/>
            <person name="Nadendla S."/>
            <person name="Lowell S."/>
            <person name="Myers T."/>
            <person name="Yan Y."/>
            <person name="Sichtig H."/>
        </authorList>
    </citation>
    <scope>NUCLEOTIDE SEQUENCE [LARGE SCALE GENOMIC DNA]</scope>
    <source>
        <strain evidence="1 2">FDAARGOS_1096</strain>
    </source>
</reference>
<sequence>MPVKLIAVDMDGTFLNSEKKYDKARFLQQYTQLQQRGIHFVAASGNPLYTLKAYFPEIANDMAFVAENGAYVVDRAQTLNYDHFSPEILQQILQDLIPDYAQNLILCAKDCAYIQHNVSEKTQQKLNIYFKQLQQVDDLLQVHDQICKVTLTTIQDNNQQILDDLSEKPYIQHTAAKMVSSGFGFIDLIIPNRHKAYGLQFLQQKWGIDHQEVLAIGDNYNDQEMIEMAGYGFAMANAVPELKQTAQYFAPSNEQQGVLEVIDAVLQNSSLQRYKKTEQFLQKNGSSF</sequence>
<dbReference type="SFLD" id="SFLDS00003">
    <property type="entry name" value="Haloacid_Dehalogenase"/>
    <property type="match status" value="1"/>
</dbReference>
<evidence type="ECO:0000313" key="2">
    <source>
        <dbReference type="Proteomes" id="UP000595320"/>
    </source>
</evidence>
<dbReference type="Gene3D" id="3.40.50.1000">
    <property type="entry name" value="HAD superfamily/HAD-like"/>
    <property type="match status" value="1"/>
</dbReference>
<dbReference type="PANTHER" id="PTHR10000:SF53">
    <property type="entry name" value="5-AMINO-6-(5-PHOSPHO-D-RIBITYLAMINO)URACIL PHOSPHATASE YBJI-RELATED"/>
    <property type="match status" value="1"/>
</dbReference>